<sequence>MDLTDNPINHDVDNSDVFTSGEIYYGEGNNYEDLHHLKHVWPPPSDDEGDNTESKGRVAVHDYEVAVQQLIKFAISHFCVWLASEYAYPDCMTQVLWAKEAWKEACNSYEFEMGFNGEIIQMITRRTSHLTSEVKGKVRPLVENIYGFESTNLESIKCRNRKLAHELKDKFELCYRDLGDKKNNVPHSGLFQSRTMKGLYLRKFFHHFQFLLGLGVHHNGDIVGCKLNAALMNDISFSSGDYREVYDKHLTNLKKFHTQTKVHGILDGILTELNNNGRLHAKVDPINIGDGDCLSDNKINNAIREYQQVGGADDSDKVESDLESEGGQFEVGERVE</sequence>
<dbReference type="GeneID" id="64671537"/>
<reference evidence="3" key="1">
    <citation type="journal article" date="2020" name="New Phytol.">
        <title>Comparative genomics reveals dynamic genome evolution in host specialist ectomycorrhizal fungi.</title>
        <authorList>
            <person name="Lofgren L.A."/>
            <person name="Nguyen N.H."/>
            <person name="Vilgalys R."/>
            <person name="Ruytinx J."/>
            <person name="Liao H.L."/>
            <person name="Branco S."/>
            <person name="Kuo A."/>
            <person name="LaButti K."/>
            <person name="Lipzen A."/>
            <person name="Andreopoulos W."/>
            <person name="Pangilinan J."/>
            <person name="Riley R."/>
            <person name="Hundley H."/>
            <person name="Na H."/>
            <person name="Barry K."/>
            <person name="Grigoriev I.V."/>
            <person name="Stajich J.E."/>
            <person name="Kennedy P.G."/>
        </authorList>
    </citation>
    <scope>NUCLEOTIDE SEQUENCE</scope>
    <source>
        <strain evidence="3">FC203</strain>
    </source>
</reference>
<keyword evidence="4" id="KW-1185">Reference proteome</keyword>
<evidence type="ECO:0000259" key="2">
    <source>
        <dbReference type="Pfam" id="PF20149"/>
    </source>
</evidence>
<gene>
    <name evidence="3" type="ORF">F5891DRAFT_982673</name>
</gene>
<name>A0AAD4E1F7_9AGAM</name>
<dbReference type="Proteomes" id="UP001195769">
    <property type="component" value="Unassembled WGS sequence"/>
</dbReference>
<organism evidence="3 4">
    <name type="scientific">Suillus fuscotomentosus</name>
    <dbReference type="NCBI Taxonomy" id="1912939"/>
    <lineage>
        <taxon>Eukaryota</taxon>
        <taxon>Fungi</taxon>
        <taxon>Dikarya</taxon>
        <taxon>Basidiomycota</taxon>
        <taxon>Agaricomycotina</taxon>
        <taxon>Agaricomycetes</taxon>
        <taxon>Agaricomycetidae</taxon>
        <taxon>Boletales</taxon>
        <taxon>Suillineae</taxon>
        <taxon>Suillaceae</taxon>
        <taxon>Suillus</taxon>
    </lineage>
</organism>
<dbReference type="RefSeq" id="XP_041223072.1">
    <property type="nucleotide sequence ID" value="XM_041377239.1"/>
</dbReference>
<protein>
    <recommendedName>
        <fullName evidence="2">DUF6532 domain-containing protein</fullName>
    </recommendedName>
</protein>
<comment type="caution">
    <text evidence="3">The sequence shown here is derived from an EMBL/GenBank/DDBJ whole genome shotgun (WGS) entry which is preliminary data.</text>
</comment>
<dbReference type="EMBL" id="JABBWK010000046">
    <property type="protein sequence ID" value="KAG1897496.1"/>
    <property type="molecule type" value="Genomic_DNA"/>
</dbReference>
<evidence type="ECO:0000256" key="1">
    <source>
        <dbReference type="SAM" id="MobiDB-lite"/>
    </source>
</evidence>
<accession>A0AAD4E1F7</accession>
<dbReference type="InterPro" id="IPR045341">
    <property type="entry name" value="DUF6532"/>
</dbReference>
<dbReference type="Pfam" id="PF20149">
    <property type="entry name" value="DUF6532"/>
    <property type="match status" value="1"/>
</dbReference>
<feature type="region of interest" description="Disordered" evidence="1">
    <location>
        <begin position="310"/>
        <end position="336"/>
    </location>
</feature>
<evidence type="ECO:0000313" key="3">
    <source>
        <dbReference type="EMBL" id="KAG1897496.1"/>
    </source>
</evidence>
<evidence type="ECO:0000313" key="4">
    <source>
        <dbReference type="Proteomes" id="UP001195769"/>
    </source>
</evidence>
<proteinExistence type="predicted"/>
<dbReference type="AlphaFoldDB" id="A0AAD4E1F7"/>
<feature type="domain" description="DUF6532" evidence="2">
    <location>
        <begin position="74"/>
        <end position="207"/>
    </location>
</feature>